<dbReference type="GO" id="GO:0008233">
    <property type="term" value="F:peptidase activity"/>
    <property type="evidence" value="ECO:0007669"/>
    <property type="project" value="UniProtKB-KW"/>
</dbReference>
<name>A0ABX8AHA4_9BRAD</name>
<feature type="domain" description="PDZ" evidence="5">
    <location>
        <begin position="218"/>
        <end position="301"/>
    </location>
</feature>
<dbReference type="PRINTS" id="PR00834">
    <property type="entry name" value="PROTEASES2C"/>
</dbReference>
<dbReference type="Gene3D" id="2.40.10.120">
    <property type="match status" value="1"/>
</dbReference>
<evidence type="ECO:0000256" key="1">
    <source>
        <dbReference type="ARBA" id="ARBA00010541"/>
    </source>
</evidence>
<dbReference type="EMBL" id="CP036498">
    <property type="protein sequence ID" value="QUS41755.1"/>
    <property type="molecule type" value="Genomic_DNA"/>
</dbReference>
<dbReference type="Pfam" id="PF13180">
    <property type="entry name" value="PDZ_2"/>
    <property type="match status" value="1"/>
</dbReference>
<dbReference type="Proteomes" id="UP000682843">
    <property type="component" value="Chromosome"/>
</dbReference>
<dbReference type="GO" id="GO:0006508">
    <property type="term" value="P:proteolysis"/>
    <property type="evidence" value="ECO:0007669"/>
    <property type="project" value="UniProtKB-KW"/>
</dbReference>
<dbReference type="Gene3D" id="2.30.42.10">
    <property type="match status" value="1"/>
</dbReference>
<keyword evidence="3" id="KW-0378">Hydrolase</keyword>
<dbReference type="SMART" id="SM00228">
    <property type="entry name" value="PDZ"/>
    <property type="match status" value="1"/>
</dbReference>
<dbReference type="InterPro" id="IPR001940">
    <property type="entry name" value="Peptidase_S1C"/>
</dbReference>
<comment type="similarity">
    <text evidence="1">Belongs to the peptidase S1C family.</text>
</comment>
<accession>A0ABX8AHA4</accession>
<gene>
    <name evidence="6" type="ORF">RPMA_25055</name>
</gene>
<evidence type="ECO:0000256" key="2">
    <source>
        <dbReference type="ARBA" id="ARBA00022670"/>
    </source>
</evidence>
<dbReference type="RefSeq" id="WP_211910396.1">
    <property type="nucleotide sequence ID" value="NZ_CP036498.1"/>
</dbReference>
<organism evidence="6 7">
    <name type="scientific">Tardiphaga alba</name>
    <dbReference type="NCBI Taxonomy" id="340268"/>
    <lineage>
        <taxon>Bacteria</taxon>
        <taxon>Pseudomonadati</taxon>
        <taxon>Pseudomonadota</taxon>
        <taxon>Alphaproteobacteria</taxon>
        <taxon>Hyphomicrobiales</taxon>
        <taxon>Nitrobacteraceae</taxon>
        <taxon>Tardiphaga</taxon>
    </lineage>
</organism>
<dbReference type="InterPro" id="IPR036034">
    <property type="entry name" value="PDZ_sf"/>
</dbReference>
<evidence type="ECO:0000256" key="4">
    <source>
        <dbReference type="ARBA" id="ARBA00022825"/>
    </source>
</evidence>
<proteinExistence type="inferred from homology"/>
<dbReference type="PANTHER" id="PTHR22939:SF129">
    <property type="entry name" value="SERINE PROTEASE HTRA2, MITOCHONDRIAL"/>
    <property type="match status" value="1"/>
</dbReference>
<dbReference type="PANTHER" id="PTHR22939">
    <property type="entry name" value="SERINE PROTEASE FAMILY S1C HTRA-RELATED"/>
    <property type="match status" value="1"/>
</dbReference>
<sequence>MPSLTEWKVPAGVQPRPEDFKFDLDRALDAVVGLHCIIPEDAFTAETLGTERAGNGVLIDEGLILTIGYLITEAETIWVHLGDGAVVPGTVLGVDQESGLGLVQVLGDIDIIPLKLGTSSAAKPGDQVVVGGAGGRTRSVSGKIAAVQEFAGYWEYFIDDALFTHPAHPNWGGAALIDGKGELIGIGSLQIEREHGGQSEHLNMVVPIDLLKPVLDDLRKFGRVNRPARPWLGLYAAEVEDKVVVVGIAKRGPAARAELKTGDVILAVDGEEVRDSAEFYQALWSLGAAGVDVPLTLYRGGDTFDVELVSTDRARMLKAPRLH</sequence>
<keyword evidence="4" id="KW-0720">Serine protease</keyword>
<evidence type="ECO:0000313" key="7">
    <source>
        <dbReference type="Proteomes" id="UP000682843"/>
    </source>
</evidence>
<dbReference type="InterPro" id="IPR001478">
    <property type="entry name" value="PDZ"/>
</dbReference>
<evidence type="ECO:0000259" key="5">
    <source>
        <dbReference type="PROSITE" id="PS50106"/>
    </source>
</evidence>
<dbReference type="SUPFAM" id="SSF50494">
    <property type="entry name" value="Trypsin-like serine proteases"/>
    <property type="match status" value="1"/>
</dbReference>
<evidence type="ECO:0000256" key="3">
    <source>
        <dbReference type="ARBA" id="ARBA00022801"/>
    </source>
</evidence>
<dbReference type="Pfam" id="PF13365">
    <property type="entry name" value="Trypsin_2"/>
    <property type="match status" value="1"/>
</dbReference>
<protein>
    <submittedName>
        <fullName evidence="6">Serine protease</fullName>
    </submittedName>
</protein>
<dbReference type="InterPro" id="IPR009003">
    <property type="entry name" value="Peptidase_S1_PA"/>
</dbReference>
<dbReference type="PROSITE" id="PS50106">
    <property type="entry name" value="PDZ"/>
    <property type="match status" value="1"/>
</dbReference>
<reference evidence="6 7" key="1">
    <citation type="submission" date="2019-02" db="EMBL/GenBank/DDBJ databases">
        <title>Emended description of the genus Rhodopseudomonas and description of Rhodopseudomonas albus sp. nov., a non-phototrophic, heavy-metal-tolerant bacterium isolated from garden soil.</title>
        <authorList>
            <person name="Bao Z."/>
            <person name="Cao W.W."/>
            <person name="Sato Y."/>
            <person name="Nishizawa T."/>
            <person name="Zhao J."/>
            <person name="Guo Y."/>
            <person name="Ohta H."/>
        </authorList>
    </citation>
    <scope>NUCLEOTIDE SEQUENCE [LARGE SCALE GENOMIC DNA]</scope>
    <source>
        <strain evidence="6 7">SK50-23</strain>
    </source>
</reference>
<evidence type="ECO:0000313" key="6">
    <source>
        <dbReference type="EMBL" id="QUS41755.1"/>
    </source>
</evidence>
<keyword evidence="7" id="KW-1185">Reference proteome</keyword>
<keyword evidence="2 6" id="KW-0645">Protease</keyword>
<dbReference type="SUPFAM" id="SSF50156">
    <property type="entry name" value="PDZ domain-like"/>
    <property type="match status" value="1"/>
</dbReference>